<comment type="caution">
    <text evidence="6">The sequence shown here is derived from an EMBL/GenBank/DDBJ whole genome shotgun (WGS) entry which is preliminary data.</text>
</comment>
<dbReference type="PANTHER" id="PTHR30146:SF148">
    <property type="entry name" value="HTH-TYPE TRANSCRIPTIONAL REPRESSOR PURR-RELATED"/>
    <property type="match status" value="1"/>
</dbReference>
<dbReference type="Gene3D" id="1.10.260.40">
    <property type="entry name" value="lambda repressor-like DNA-binding domains"/>
    <property type="match status" value="1"/>
</dbReference>
<evidence type="ECO:0000256" key="2">
    <source>
        <dbReference type="ARBA" id="ARBA00023015"/>
    </source>
</evidence>
<dbReference type="InterPro" id="IPR028082">
    <property type="entry name" value="Peripla_BP_I"/>
</dbReference>
<accession>A0A6V8PLJ1</accession>
<evidence type="ECO:0000256" key="1">
    <source>
        <dbReference type="ARBA" id="ARBA00022491"/>
    </source>
</evidence>
<evidence type="ECO:0000313" key="6">
    <source>
        <dbReference type="EMBL" id="GFP32604.1"/>
    </source>
</evidence>
<reference evidence="6 7" key="1">
    <citation type="journal article" date="2020" name="Front. Microbiol.">
        <title>Single-cell genomics of novel Actinobacteria with the Wood-Ljungdahl pathway discovered in a serpentinizing system.</title>
        <authorList>
            <person name="Merino N."/>
            <person name="Kawai M."/>
            <person name="Boyd E.S."/>
            <person name="Colman D.R."/>
            <person name="McGlynn S.E."/>
            <person name="Nealson K.H."/>
            <person name="Kurokawa K."/>
            <person name="Hongoh Y."/>
        </authorList>
    </citation>
    <scope>NUCLEOTIDE SEQUENCE [LARGE SCALE GENOMIC DNA]</scope>
    <source>
        <strain evidence="6 7">S42</strain>
    </source>
</reference>
<sequence>MTTIKDLAKMANVSVATVSRVINKSGYVSPELTRRVDQAIAESGYEVNALARSLKTAKTHTIGLIIADISNPFFTSVIGGVEDIAYKHGYNLILCNTDENLEKEKLYLQVLRGKMVDGLIISPALRKANELRELLERHLNVVFMDRRIDGVPEALCVRADNLRGARMAVDYLLELGHREVALVGGPFEVTSGLERHEGYVAALREAGIEPRPELMKMGDFRKEGAYRSTLELLQLKNRPTALFVANNLMTIGSLLAIRDMGFSIPDDISIIGFDDMDWTVLANPPLTTVAQPTYEMGVTAMELLIRQMHKEKIDQKEILLSPELRVRESCKKIA</sequence>
<name>A0A6V8PLJ1_9ACTN</name>
<organism evidence="6 7">
    <name type="scientific">Candidatus Hakubella thermalkaliphila</name>
    <dbReference type="NCBI Taxonomy" id="2754717"/>
    <lineage>
        <taxon>Bacteria</taxon>
        <taxon>Bacillati</taxon>
        <taxon>Actinomycetota</taxon>
        <taxon>Actinomycetota incertae sedis</taxon>
        <taxon>Candidatus Hakubellales</taxon>
        <taxon>Candidatus Hakubellaceae</taxon>
        <taxon>Candidatus Hakubella</taxon>
    </lineage>
</organism>
<dbReference type="Pfam" id="PF13377">
    <property type="entry name" value="Peripla_BP_3"/>
    <property type="match status" value="1"/>
</dbReference>
<dbReference type="PROSITE" id="PS00356">
    <property type="entry name" value="HTH_LACI_1"/>
    <property type="match status" value="1"/>
</dbReference>
<evidence type="ECO:0000256" key="3">
    <source>
        <dbReference type="ARBA" id="ARBA00023125"/>
    </source>
</evidence>
<dbReference type="Proteomes" id="UP000568877">
    <property type="component" value="Unassembled WGS sequence"/>
</dbReference>
<keyword evidence="2" id="KW-0805">Transcription regulation</keyword>
<dbReference type="SUPFAM" id="SSF53822">
    <property type="entry name" value="Periplasmic binding protein-like I"/>
    <property type="match status" value="1"/>
</dbReference>
<dbReference type="CDD" id="cd06267">
    <property type="entry name" value="PBP1_LacI_sugar_binding-like"/>
    <property type="match status" value="1"/>
</dbReference>
<keyword evidence="1" id="KW-0678">Repressor</keyword>
<feature type="domain" description="HTH lacI-type" evidence="5">
    <location>
        <begin position="2"/>
        <end position="56"/>
    </location>
</feature>
<dbReference type="SUPFAM" id="SSF47413">
    <property type="entry name" value="lambda repressor-like DNA-binding domains"/>
    <property type="match status" value="1"/>
</dbReference>
<dbReference type="EMBL" id="BLSA01000108">
    <property type="protein sequence ID" value="GFP32604.1"/>
    <property type="molecule type" value="Genomic_DNA"/>
</dbReference>
<protein>
    <submittedName>
        <fullName evidence="6">LacI family transcriptional regulator</fullName>
    </submittedName>
</protein>
<dbReference type="GO" id="GO:0003700">
    <property type="term" value="F:DNA-binding transcription factor activity"/>
    <property type="evidence" value="ECO:0007669"/>
    <property type="project" value="TreeGrafter"/>
</dbReference>
<evidence type="ECO:0000256" key="4">
    <source>
        <dbReference type="ARBA" id="ARBA00023163"/>
    </source>
</evidence>
<gene>
    <name evidence="6" type="ORF">HKBW3S42_00908</name>
</gene>
<dbReference type="PANTHER" id="PTHR30146">
    <property type="entry name" value="LACI-RELATED TRANSCRIPTIONAL REPRESSOR"/>
    <property type="match status" value="1"/>
</dbReference>
<keyword evidence="3" id="KW-0238">DNA-binding</keyword>
<dbReference type="PROSITE" id="PS50932">
    <property type="entry name" value="HTH_LACI_2"/>
    <property type="match status" value="1"/>
</dbReference>
<dbReference type="CDD" id="cd01392">
    <property type="entry name" value="HTH_LacI"/>
    <property type="match status" value="1"/>
</dbReference>
<dbReference type="InterPro" id="IPR046335">
    <property type="entry name" value="LacI/GalR-like_sensor"/>
</dbReference>
<dbReference type="InterPro" id="IPR010982">
    <property type="entry name" value="Lambda_DNA-bd_dom_sf"/>
</dbReference>
<evidence type="ECO:0000313" key="7">
    <source>
        <dbReference type="Proteomes" id="UP000568877"/>
    </source>
</evidence>
<keyword evidence="4" id="KW-0804">Transcription</keyword>
<dbReference type="GO" id="GO:0000976">
    <property type="term" value="F:transcription cis-regulatory region binding"/>
    <property type="evidence" value="ECO:0007669"/>
    <property type="project" value="TreeGrafter"/>
</dbReference>
<dbReference type="Gene3D" id="3.40.50.2300">
    <property type="match status" value="2"/>
</dbReference>
<evidence type="ECO:0000259" key="5">
    <source>
        <dbReference type="PROSITE" id="PS50932"/>
    </source>
</evidence>
<dbReference type="Pfam" id="PF00356">
    <property type="entry name" value="LacI"/>
    <property type="match status" value="1"/>
</dbReference>
<dbReference type="AlphaFoldDB" id="A0A6V8PLJ1"/>
<dbReference type="InterPro" id="IPR000843">
    <property type="entry name" value="HTH_LacI"/>
</dbReference>
<dbReference type="PRINTS" id="PR00036">
    <property type="entry name" value="HTHLACI"/>
</dbReference>
<proteinExistence type="predicted"/>
<dbReference type="SMART" id="SM00354">
    <property type="entry name" value="HTH_LACI"/>
    <property type="match status" value="1"/>
</dbReference>